<evidence type="ECO:0000256" key="12">
    <source>
        <dbReference type="PIRSR" id="PIRSR005096-1"/>
    </source>
</evidence>
<keyword evidence="9 11" id="KW-0413">Isomerase</keyword>
<evidence type="ECO:0000256" key="1">
    <source>
        <dbReference type="ARBA" id="ARBA00001913"/>
    </source>
</evidence>
<comment type="subunit">
    <text evidence="5">Monomer.</text>
</comment>
<dbReference type="InterPro" id="IPR008183">
    <property type="entry name" value="Aldose_1/G6P_1-epimerase"/>
</dbReference>
<evidence type="ECO:0000313" key="17">
    <source>
        <dbReference type="Proteomes" id="UP000266691"/>
    </source>
</evidence>
<dbReference type="FunFam" id="2.70.98.10:FF:000003">
    <property type="entry name" value="Aldose 1-epimerase"/>
    <property type="match status" value="1"/>
</dbReference>
<dbReference type="InterPro" id="IPR014718">
    <property type="entry name" value="GH-type_carb-bd"/>
</dbReference>
<evidence type="ECO:0000256" key="3">
    <source>
        <dbReference type="ARBA" id="ARBA00005028"/>
    </source>
</evidence>
<evidence type="ECO:0000256" key="9">
    <source>
        <dbReference type="ARBA" id="ARBA00023235"/>
    </source>
</evidence>
<dbReference type="InterPro" id="IPR047215">
    <property type="entry name" value="Galactose_mutarotase-like"/>
</dbReference>
<dbReference type="PIRSF" id="PIRSF005096">
    <property type="entry name" value="GALM"/>
    <property type="match status" value="1"/>
</dbReference>
<dbReference type="NCBIfam" id="NF008277">
    <property type="entry name" value="PRK11055.1"/>
    <property type="match status" value="1"/>
</dbReference>
<dbReference type="EMBL" id="VNWK01000009">
    <property type="protein sequence ID" value="TXJ99780.1"/>
    <property type="molecule type" value="Genomic_DNA"/>
</dbReference>
<evidence type="ECO:0000313" key="16">
    <source>
        <dbReference type="EMBL" id="TXJ99780.1"/>
    </source>
</evidence>
<dbReference type="Gene3D" id="2.70.98.10">
    <property type="match status" value="1"/>
</dbReference>
<comment type="similarity">
    <text evidence="4 11">Belongs to the aldose epimerase family.</text>
</comment>
<dbReference type="UniPathway" id="UPA00242"/>
<keyword evidence="18" id="KW-1185">Reference proteome</keyword>
<accession>A0A3A1NKX2</accession>
<evidence type="ECO:0000256" key="5">
    <source>
        <dbReference type="ARBA" id="ARBA00011245"/>
    </source>
</evidence>
<sequence length="394" mass="43255">MKTVQPSLFCFVFLLTLLNLGCKENKKESQTDMETENTPMESDHIVKSTFGEMPDGTTVDKYTLKNAMGMEVDVITYGGIITRWTAPDKNGKYDDVVLGFDDLKSYLDGNPYFGALIGRYGNRIAKGKFSLDGQTYTLATNDGENHLHGGLKGFDKVIWAATPKSADEGAILELTYTSVDGEEGYPGNLDVKVTYTLTGDNQLEVLYEAVTDKPTVVNLTQHSYFNLSGDFTQSVLDHELFLDADAYLPVDGGLIPTGELRPVSGTPFDFTTSKVMGKEIGADDEQLKLGKGYDHCWVLNEEESGFGLAASAFHPATGRVLEVYTDEPGIQFYSGNFLDGTLPAQKGGVYGQRAGFCLETQHYPDSPNQPSFPSVRLNPGETYKTKTTFRLTTK</sequence>
<evidence type="ECO:0000256" key="13">
    <source>
        <dbReference type="PIRSR" id="PIRSR005096-2"/>
    </source>
</evidence>
<comment type="cofactor">
    <cofactor evidence="1">
        <name>Ca(2+)</name>
        <dbReference type="ChEBI" id="CHEBI:29108"/>
    </cofactor>
</comment>
<comment type="subcellular location">
    <subcellularLocation>
        <location evidence="2">Cytoplasm</location>
    </subcellularLocation>
</comment>
<dbReference type="Proteomes" id="UP000321621">
    <property type="component" value="Unassembled WGS sequence"/>
</dbReference>
<dbReference type="OrthoDB" id="9779408at2"/>
<dbReference type="CDD" id="cd09019">
    <property type="entry name" value="galactose_mutarotase_like"/>
    <property type="match status" value="1"/>
</dbReference>
<reference evidence="16 18" key="2">
    <citation type="submission" date="2019-07" db="EMBL/GenBank/DDBJ databases">
        <title>Draft genome of two Muricauda strains isolated from deep sea.</title>
        <authorList>
            <person name="Sun C."/>
        </authorList>
    </citation>
    <scope>NUCLEOTIDE SEQUENCE [LARGE SCALE GENOMIC DNA]</scope>
    <source>
        <strain evidence="16 18">72</strain>
    </source>
</reference>
<dbReference type="Proteomes" id="UP000266691">
    <property type="component" value="Unassembled WGS sequence"/>
</dbReference>
<dbReference type="PANTHER" id="PTHR10091">
    <property type="entry name" value="ALDOSE-1-EPIMERASE"/>
    <property type="match status" value="1"/>
</dbReference>
<dbReference type="InterPro" id="IPR011013">
    <property type="entry name" value="Gal_mutarotase_sf_dom"/>
</dbReference>
<gene>
    <name evidence="15" type="ORF">D2V05_02730</name>
    <name evidence="16" type="ORF">FQ017_02720</name>
</gene>
<dbReference type="EMBL" id="QXFI01000009">
    <property type="protein sequence ID" value="RIV46892.1"/>
    <property type="molecule type" value="Genomic_DNA"/>
</dbReference>
<feature type="active site" description="Proton donor" evidence="12">
    <location>
        <position position="222"/>
    </location>
</feature>
<evidence type="ECO:0000256" key="2">
    <source>
        <dbReference type="ARBA" id="ARBA00004496"/>
    </source>
</evidence>
<evidence type="ECO:0000256" key="6">
    <source>
        <dbReference type="ARBA" id="ARBA00022490"/>
    </source>
</evidence>
<keyword evidence="6" id="KW-0963">Cytoplasm</keyword>
<name>A0A3A1NKX2_9FLAO</name>
<dbReference type="GO" id="GO:0030246">
    <property type="term" value="F:carbohydrate binding"/>
    <property type="evidence" value="ECO:0007669"/>
    <property type="project" value="InterPro"/>
</dbReference>
<dbReference type="Pfam" id="PF01263">
    <property type="entry name" value="Aldose_epim"/>
    <property type="match status" value="1"/>
</dbReference>
<comment type="caution">
    <text evidence="15">The sequence shown here is derived from an EMBL/GenBank/DDBJ whole genome shotgun (WGS) entry which is preliminary data.</text>
</comment>
<comment type="catalytic activity">
    <reaction evidence="11">
        <text>alpha-D-glucose = beta-D-glucose</text>
        <dbReference type="Rhea" id="RHEA:10264"/>
        <dbReference type="ChEBI" id="CHEBI:15903"/>
        <dbReference type="ChEBI" id="CHEBI:17925"/>
        <dbReference type="EC" id="5.1.3.3"/>
    </reaction>
</comment>
<feature type="binding site" evidence="14">
    <location>
        <begin position="122"/>
        <end position="123"/>
    </location>
    <ligand>
        <name>beta-D-galactose</name>
        <dbReference type="ChEBI" id="CHEBI:27667"/>
    </ligand>
</feature>
<dbReference type="EC" id="5.1.3.3" evidence="11"/>
<feature type="binding site" evidence="13">
    <location>
        <position position="294"/>
    </location>
    <ligand>
        <name>beta-D-galactose</name>
        <dbReference type="ChEBI" id="CHEBI:27667"/>
    </ligand>
</feature>
<dbReference type="GO" id="GO:0004034">
    <property type="term" value="F:aldose 1-epimerase activity"/>
    <property type="evidence" value="ECO:0007669"/>
    <property type="project" value="UniProtKB-EC"/>
</dbReference>
<dbReference type="InterPro" id="IPR015443">
    <property type="entry name" value="Aldose_1-epimerase"/>
</dbReference>
<protein>
    <recommendedName>
        <fullName evidence="11">Aldose 1-epimerase</fullName>
        <ecNumber evidence="11">5.1.3.3</ecNumber>
    </recommendedName>
</protein>
<evidence type="ECO:0000313" key="15">
    <source>
        <dbReference type="EMBL" id="RIV46892.1"/>
    </source>
</evidence>
<dbReference type="GO" id="GO:0006006">
    <property type="term" value="P:glucose metabolic process"/>
    <property type="evidence" value="ECO:0007669"/>
    <property type="project" value="TreeGrafter"/>
</dbReference>
<evidence type="ECO:0000256" key="8">
    <source>
        <dbReference type="ARBA" id="ARBA00022837"/>
    </source>
</evidence>
<dbReference type="SUPFAM" id="SSF74650">
    <property type="entry name" value="Galactose mutarotase-like"/>
    <property type="match status" value="1"/>
</dbReference>
<comment type="pathway">
    <text evidence="3 11">Carbohydrate metabolism; hexose metabolism.</text>
</comment>
<reference evidence="15 17" key="1">
    <citation type="submission" date="2018-08" db="EMBL/GenBank/DDBJ databases">
        <title>Proposal of Muricauda 72 sp.nov. and Muricauda NH166 sp.nov., isolated from seawater.</title>
        <authorList>
            <person name="Cheng H."/>
            <person name="Wu Y.-H."/>
            <person name="Guo L.-L."/>
            <person name="Xu X.-W."/>
        </authorList>
    </citation>
    <scope>NUCLEOTIDE SEQUENCE [LARGE SCALE GENOMIC DNA]</scope>
    <source>
        <strain evidence="15 17">72</strain>
    </source>
</reference>
<keyword evidence="10 11" id="KW-0119">Carbohydrate metabolism</keyword>
<keyword evidence="7" id="KW-0597">Phosphoprotein</keyword>
<feature type="active site" description="Proton acceptor" evidence="12">
    <location>
        <position position="359"/>
    </location>
</feature>
<evidence type="ECO:0000256" key="7">
    <source>
        <dbReference type="ARBA" id="ARBA00022553"/>
    </source>
</evidence>
<keyword evidence="8" id="KW-0106">Calcium</keyword>
<evidence type="ECO:0000256" key="11">
    <source>
        <dbReference type="PIRNR" id="PIRNR005096"/>
    </source>
</evidence>
<proteinExistence type="inferred from homology"/>
<evidence type="ECO:0000256" key="14">
    <source>
        <dbReference type="PIRSR" id="PIRSR005096-3"/>
    </source>
</evidence>
<evidence type="ECO:0000313" key="18">
    <source>
        <dbReference type="Proteomes" id="UP000321621"/>
    </source>
</evidence>
<feature type="binding site" evidence="14">
    <location>
        <begin position="222"/>
        <end position="224"/>
    </location>
    <ligand>
        <name>beta-D-galactose</name>
        <dbReference type="ChEBI" id="CHEBI:27667"/>
    </ligand>
</feature>
<evidence type="ECO:0000256" key="4">
    <source>
        <dbReference type="ARBA" id="ARBA00006206"/>
    </source>
</evidence>
<evidence type="ECO:0000256" key="10">
    <source>
        <dbReference type="ARBA" id="ARBA00023277"/>
    </source>
</evidence>
<dbReference type="RefSeq" id="WP_119646032.1">
    <property type="nucleotide sequence ID" value="NZ_QXFI01000009.1"/>
</dbReference>
<dbReference type="GO" id="GO:0005737">
    <property type="term" value="C:cytoplasm"/>
    <property type="evidence" value="ECO:0007669"/>
    <property type="project" value="UniProtKB-SubCell"/>
</dbReference>
<dbReference type="PANTHER" id="PTHR10091:SF0">
    <property type="entry name" value="GALACTOSE MUTAROTASE"/>
    <property type="match status" value="1"/>
</dbReference>
<dbReference type="GO" id="GO:0033499">
    <property type="term" value="P:galactose catabolic process via UDP-galactose, Leloir pathway"/>
    <property type="evidence" value="ECO:0007669"/>
    <property type="project" value="TreeGrafter"/>
</dbReference>
<dbReference type="AlphaFoldDB" id="A0A3A1NKX2"/>
<organism evidence="15 17">
    <name type="scientific">Flagellimonas pelagia</name>
    <dbReference type="NCBI Taxonomy" id="2306998"/>
    <lineage>
        <taxon>Bacteria</taxon>
        <taxon>Pseudomonadati</taxon>
        <taxon>Bacteroidota</taxon>
        <taxon>Flavobacteriia</taxon>
        <taxon>Flavobacteriales</taxon>
        <taxon>Flavobacteriaceae</taxon>
        <taxon>Flagellimonas</taxon>
    </lineage>
</organism>